<accession>A0A1I2E218</accession>
<proteinExistence type="predicted"/>
<gene>
    <name evidence="1" type="ORF">SAMN05444380_12110</name>
</gene>
<keyword evidence="2" id="KW-1185">Reference proteome</keyword>
<protein>
    <submittedName>
        <fullName evidence="1">Uncharacterized protein</fullName>
    </submittedName>
</protein>
<dbReference type="EMBL" id="FONA01000021">
    <property type="protein sequence ID" value="SFE86726.1"/>
    <property type="molecule type" value="Genomic_DNA"/>
</dbReference>
<evidence type="ECO:0000313" key="1">
    <source>
        <dbReference type="EMBL" id="SFE86726.1"/>
    </source>
</evidence>
<dbReference type="eggNOG" id="ENOG503152M">
    <property type="taxonomic scope" value="Bacteria"/>
</dbReference>
<evidence type="ECO:0000313" key="2">
    <source>
        <dbReference type="Proteomes" id="UP000181976"/>
    </source>
</evidence>
<dbReference type="OrthoDB" id="1119266at2"/>
<reference evidence="1 2" key="1">
    <citation type="submission" date="2016-10" db="EMBL/GenBank/DDBJ databases">
        <authorList>
            <person name="de Groot N.N."/>
        </authorList>
    </citation>
    <scope>NUCLEOTIDE SEQUENCE [LARGE SCALE GENOMIC DNA]</scope>
    <source>
        <strain evidence="1 2">DSM 19012</strain>
    </source>
</reference>
<dbReference type="AlphaFoldDB" id="A0A1I2E218"/>
<dbReference type="RefSeq" id="WP_010528920.1">
    <property type="nucleotide sequence ID" value="NZ_AFSL01000105.1"/>
</dbReference>
<dbReference type="InParanoid" id="A0A1I2E218"/>
<sequence length="174" mass="20241">MTRKLLVTLFILLITTVIIPQKICDDTLSDKEIRHILGTLPRLVPKLKEVGITVSPAYYIWPRDASLHSTGQSILEQFGYDALLLDALETFCKAWFCLNYDTLNNDRLQFLQTTKEHINENPYISDEQKKINIRILNKSLGHNKEELKQVIGEKNLRIIRTYRSKISELWAKLD</sequence>
<organism evidence="1 2">
    <name type="scientific">Thermophagus xiamenensis</name>
    <dbReference type="NCBI Taxonomy" id="385682"/>
    <lineage>
        <taxon>Bacteria</taxon>
        <taxon>Pseudomonadati</taxon>
        <taxon>Bacteroidota</taxon>
        <taxon>Bacteroidia</taxon>
        <taxon>Marinilabiliales</taxon>
        <taxon>Marinilabiliaceae</taxon>
        <taxon>Thermophagus</taxon>
    </lineage>
</organism>
<dbReference type="STRING" id="385682.SAMN05444380_12110"/>
<dbReference type="Proteomes" id="UP000181976">
    <property type="component" value="Unassembled WGS sequence"/>
</dbReference>
<name>A0A1I2E218_9BACT</name>